<evidence type="ECO:0000313" key="1">
    <source>
        <dbReference type="EMBL" id="MCK0209871.1"/>
    </source>
</evidence>
<gene>
    <name evidence="1" type="ORF">MWN33_17710</name>
</gene>
<evidence type="ECO:0000313" key="2">
    <source>
        <dbReference type="Proteomes" id="UP001202867"/>
    </source>
</evidence>
<keyword evidence="2" id="KW-1185">Reference proteome</keyword>
<proteinExistence type="predicted"/>
<protein>
    <recommendedName>
        <fullName evidence="3">Molecular chaperone DnaJ</fullName>
    </recommendedName>
</protein>
<sequence length="85" mass="9270">MSSRFVRFDPETVELLDRCAARAQQVARQMHPDANDEDTRTRLASALIEALQLGETDEASLVAFALRVLPAAREDAFGRAPATAA</sequence>
<evidence type="ECO:0008006" key="3">
    <source>
        <dbReference type="Google" id="ProtNLM"/>
    </source>
</evidence>
<dbReference type="Proteomes" id="UP001202867">
    <property type="component" value="Unassembled WGS sequence"/>
</dbReference>
<accession>A0ABT0DRG9</accession>
<comment type="caution">
    <text evidence="1">The sequence shown here is derived from an EMBL/GenBank/DDBJ whole genome shotgun (WGS) entry which is preliminary data.</text>
</comment>
<organism evidence="1 2">
    <name type="scientific">Ancylobacter koreensis</name>
    <dbReference type="NCBI Taxonomy" id="266121"/>
    <lineage>
        <taxon>Bacteria</taxon>
        <taxon>Pseudomonadati</taxon>
        <taxon>Pseudomonadota</taxon>
        <taxon>Alphaproteobacteria</taxon>
        <taxon>Hyphomicrobiales</taxon>
        <taxon>Xanthobacteraceae</taxon>
        <taxon>Ancylobacter</taxon>
    </lineage>
</organism>
<dbReference type="RefSeq" id="WP_247202376.1">
    <property type="nucleotide sequence ID" value="NZ_JALKCG010000009.1"/>
</dbReference>
<reference evidence="2" key="1">
    <citation type="submission" date="2023-07" db="EMBL/GenBank/DDBJ databases">
        <title>Ancylobacter moscoviensis sp. nov., facultatively methylotrophic bacteria from activated sludge and the reclassification of Starkeya novella (Starkey 1934) Kelly et al. 2000 as Ancylobacter novellus comb. nov., Starkeya koreensis Im et al. 2006 as Ancylobacter koreensis comb.nov., Angulomicrobium tetraedrale Vasil'eva et al. 1986 as Ancylobacter tetraedralis comb. nov., Angulomicrobium amanitiforme Fritz et al. 2004 as Ancylobacter amanitiformis comb. nov. and Methylorhabdus multivorans Doronina et al. 1996 as Ancylobacter multivorans comb. nov. and emended description of the genus Ancylobacter.</title>
        <authorList>
            <person name="Doronina N."/>
            <person name="Chemodurova A."/>
            <person name="Grouzdev D."/>
            <person name="Koziaeva V."/>
            <person name="Shi W."/>
            <person name="Wu L."/>
            <person name="Kaparullina E."/>
        </authorList>
    </citation>
    <scope>NUCLEOTIDE SEQUENCE [LARGE SCALE GENOMIC DNA]</scope>
    <source>
        <strain evidence="2">Jip08</strain>
    </source>
</reference>
<name>A0ABT0DRG9_9HYPH</name>
<dbReference type="EMBL" id="JALKCG010000009">
    <property type="protein sequence ID" value="MCK0209871.1"/>
    <property type="molecule type" value="Genomic_DNA"/>
</dbReference>